<gene>
    <name evidence="1" type="ORF">SG34_000260</name>
</gene>
<protein>
    <submittedName>
        <fullName evidence="1">Acyloxyacyl hydrolase</fullName>
    </submittedName>
</protein>
<dbReference type="AlphaFoldDB" id="A0AAE9Z252"/>
<name>A0AAE9Z252_9GAMM</name>
<dbReference type="Pfam" id="PF09411">
    <property type="entry name" value="PagL"/>
    <property type="match status" value="1"/>
</dbReference>
<proteinExistence type="predicted"/>
<organism evidence="1 2">
    <name type="scientific">Thalassomonas viridans</name>
    <dbReference type="NCBI Taxonomy" id="137584"/>
    <lineage>
        <taxon>Bacteria</taxon>
        <taxon>Pseudomonadati</taxon>
        <taxon>Pseudomonadota</taxon>
        <taxon>Gammaproteobacteria</taxon>
        <taxon>Alteromonadales</taxon>
        <taxon>Colwelliaceae</taxon>
        <taxon>Thalassomonas</taxon>
    </lineage>
</organism>
<dbReference type="GO" id="GO:0016787">
    <property type="term" value="F:hydrolase activity"/>
    <property type="evidence" value="ECO:0007669"/>
    <property type="project" value="UniProtKB-KW"/>
</dbReference>
<accession>A0AAE9Z252</accession>
<evidence type="ECO:0000313" key="2">
    <source>
        <dbReference type="Proteomes" id="UP000032352"/>
    </source>
</evidence>
<dbReference type="RefSeq" id="WP_044837137.1">
    <property type="nucleotide sequence ID" value="NZ_CP059733.1"/>
</dbReference>
<evidence type="ECO:0000313" key="1">
    <source>
        <dbReference type="EMBL" id="WDE05421.1"/>
    </source>
</evidence>
<reference evidence="1 2" key="1">
    <citation type="journal article" date="2015" name="Genome Announc.">
        <title>Draft Genome Sequences of Marine Isolates of Thalassomonas viridans and Thalassomonas actiniarum.</title>
        <authorList>
            <person name="Olonade I."/>
            <person name="van Zyl L.J."/>
            <person name="Trindade M."/>
        </authorList>
    </citation>
    <scope>NUCLEOTIDE SEQUENCE [LARGE SCALE GENOMIC DNA]</scope>
    <source>
        <strain evidence="1 2">XOM25</strain>
    </source>
</reference>
<dbReference type="Gene3D" id="2.40.160.20">
    <property type="match status" value="1"/>
</dbReference>
<dbReference type="Proteomes" id="UP000032352">
    <property type="component" value="Chromosome"/>
</dbReference>
<reference evidence="1 2" key="2">
    <citation type="journal article" date="2022" name="Mar. Drugs">
        <title>Bioassay-Guided Fractionation Leads to the Detection of Cholic Acid Generated by the Rare Thalassomonas sp.</title>
        <authorList>
            <person name="Pheiffer F."/>
            <person name="Schneider Y.K."/>
            <person name="Hansen E.H."/>
            <person name="Andersen J.H."/>
            <person name="Isaksson J."/>
            <person name="Busche T."/>
            <person name="R C."/>
            <person name="Kalinowski J."/>
            <person name="Zyl L.V."/>
            <person name="Trindade M."/>
        </authorList>
    </citation>
    <scope>NUCLEOTIDE SEQUENCE [LARGE SCALE GENOMIC DNA]</scope>
    <source>
        <strain evidence="1 2">XOM25</strain>
    </source>
</reference>
<sequence>MLFNKPLIQLFLIITLYNINYGSAFADNHGGTFGIHFSDGKETKNSDVMQRYSLLWSFDKKWLESRWGYLTGRWELSYIHWELWKQSDNTGWAINPVFRYVLPAKDYYYFFDLGVGVIKLAHRGFEKRDLGSEWLFEDKVAAGVGFGKHFELALSWVHYSNADLASANDGVSMLGINYTLAF</sequence>
<dbReference type="EMBL" id="CP059733">
    <property type="protein sequence ID" value="WDE05421.1"/>
    <property type="molecule type" value="Genomic_DNA"/>
</dbReference>
<keyword evidence="1" id="KW-0378">Hydrolase</keyword>
<dbReference type="KEGG" id="tvd:SG34_000260"/>
<dbReference type="InterPro" id="IPR018550">
    <property type="entry name" value="Lipid-A_deacylase-rel"/>
</dbReference>
<keyword evidence="2" id="KW-1185">Reference proteome</keyword>